<dbReference type="PROSITE" id="PS50949">
    <property type="entry name" value="HTH_GNTR"/>
    <property type="match status" value="1"/>
</dbReference>
<keyword evidence="3" id="KW-0805">Transcription regulation</keyword>
<name>A0A2D2B2Q8_9CAUL</name>
<gene>
    <name evidence="7" type="ORF">CSW64_20265</name>
</gene>
<dbReference type="Gene3D" id="3.40.640.10">
    <property type="entry name" value="Type I PLP-dependent aspartate aminotransferase-like (Major domain)"/>
    <property type="match status" value="1"/>
</dbReference>
<keyword evidence="8" id="KW-1185">Reference proteome</keyword>
<dbReference type="InterPro" id="IPR051446">
    <property type="entry name" value="HTH_trans_reg/aminotransferase"/>
</dbReference>
<dbReference type="Proteomes" id="UP000228945">
    <property type="component" value="Chromosome"/>
</dbReference>
<dbReference type="KEGG" id="cmb:CSW64_20265"/>
<accession>A0A2D2B2Q8</accession>
<dbReference type="CDD" id="cd00609">
    <property type="entry name" value="AAT_like"/>
    <property type="match status" value="1"/>
</dbReference>
<dbReference type="InterPro" id="IPR036390">
    <property type="entry name" value="WH_DNA-bd_sf"/>
</dbReference>
<dbReference type="InterPro" id="IPR000524">
    <property type="entry name" value="Tscrpt_reg_HTH_GntR"/>
</dbReference>
<evidence type="ECO:0000313" key="7">
    <source>
        <dbReference type="EMBL" id="ATQ44555.1"/>
    </source>
</evidence>
<dbReference type="Pfam" id="PF00155">
    <property type="entry name" value="Aminotran_1_2"/>
    <property type="match status" value="1"/>
</dbReference>
<comment type="similarity">
    <text evidence="1">In the C-terminal section; belongs to the class-I pyridoxal-phosphate-dependent aminotransferase family.</text>
</comment>
<feature type="domain" description="HTH gntR-type" evidence="6">
    <location>
        <begin position="29"/>
        <end position="97"/>
    </location>
</feature>
<dbReference type="EMBL" id="CP024201">
    <property type="protein sequence ID" value="ATQ44555.1"/>
    <property type="molecule type" value="Genomic_DNA"/>
</dbReference>
<evidence type="ECO:0000256" key="3">
    <source>
        <dbReference type="ARBA" id="ARBA00023015"/>
    </source>
</evidence>
<evidence type="ECO:0000313" key="8">
    <source>
        <dbReference type="Proteomes" id="UP000228945"/>
    </source>
</evidence>
<organism evidence="7 8">
    <name type="scientific">Caulobacter mirabilis</name>
    <dbReference type="NCBI Taxonomy" id="69666"/>
    <lineage>
        <taxon>Bacteria</taxon>
        <taxon>Pseudomonadati</taxon>
        <taxon>Pseudomonadota</taxon>
        <taxon>Alphaproteobacteria</taxon>
        <taxon>Caulobacterales</taxon>
        <taxon>Caulobacteraceae</taxon>
        <taxon>Caulobacter</taxon>
    </lineage>
</organism>
<evidence type="ECO:0000256" key="5">
    <source>
        <dbReference type="ARBA" id="ARBA00023163"/>
    </source>
</evidence>
<dbReference type="SUPFAM" id="SSF53383">
    <property type="entry name" value="PLP-dependent transferases"/>
    <property type="match status" value="1"/>
</dbReference>
<keyword evidence="4" id="KW-0238">DNA-binding</keyword>
<dbReference type="GO" id="GO:0003677">
    <property type="term" value="F:DNA binding"/>
    <property type="evidence" value="ECO:0007669"/>
    <property type="project" value="UniProtKB-KW"/>
</dbReference>
<dbReference type="Gene3D" id="1.10.10.10">
    <property type="entry name" value="Winged helix-like DNA-binding domain superfamily/Winged helix DNA-binding domain"/>
    <property type="match status" value="1"/>
</dbReference>
<evidence type="ECO:0000256" key="1">
    <source>
        <dbReference type="ARBA" id="ARBA00005384"/>
    </source>
</evidence>
<dbReference type="CDD" id="cd07377">
    <property type="entry name" value="WHTH_GntR"/>
    <property type="match status" value="1"/>
</dbReference>
<evidence type="ECO:0000259" key="6">
    <source>
        <dbReference type="PROSITE" id="PS50949"/>
    </source>
</evidence>
<dbReference type="InterPro" id="IPR015424">
    <property type="entry name" value="PyrdxlP-dep_Trfase"/>
</dbReference>
<dbReference type="GO" id="GO:0030170">
    <property type="term" value="F:pyridoxal phosphate binding"/>
    <property type="evidence" value="ECO:0007669"/>
    <property type="project" value="InterPro"/>
</dbReference>
<dbReference type="OrthoDB" id="9804020at2"/>
<dbReference type="GO" id="GO:0003700">
    <property type="term" value="F:DNA-binding transcription factor activity"/>
    <property type="evidence" value="ECO:0007669"/>
    <property type="project" value="InterPro"/>
</dbReference>
<sequence>MYAFGTEKATLALDDPSLRWLKRVSRDEGPIYLAVVAALEAAIRDGELTPGDRLPPQRTVAAVLGVDFTTVTRAYGAARSRGLVEGTVGRGTFIRGRSAEDEVGLVDLSMNLPPQPEGLSLANLLRDTTRAVLERTDVATLMAYHPDAGSTAQRLAGATWLAPVLGEIATDRLLLAPGAQTALAVTLSTLLKQGAGVICEPLTYPGLIAVARRLGLKLIACPVDDEGFQPDALARRLSEGAAAVYCVPTMQNPTAVTMSLARRREIARIVHHADAWIIEDDPYSRLLEAPPPALAALAPERTIHIATVSKTLTPGLRTAFLAAPAGEVVERLAEGLRATVLMASPLTAAVTTHWIREGVAERILEGVRAAARTRRALAGAILPTAFGMAESLHVWLDLPADRDPATLRELARRRGLALVTADAFAVGQPTRNGVRISLGAAGKAATLETALRSVAALAAAGGERSRTIV</sequence>
<dbReference type="SMART" id="SM00345">
    <property type="entry name" value="HTH_GNTR"/>
    <property type="match status" value="1"/>
</dbReference>
<keyword evidence="2" id="KW-0663">Pyridoxal phosphate</keyword>
<dbReference type="InterPro" id="IPR004839">
    <property type="entry name" value="Aminotransferase_I/II_large"/>
</dbReference>
<dbReference type="PANTHER" id="PTHR46577">
    <property type="entry name" value="HTH-TYPE TRANSCRIPTIONAL REGULATORY PROTEIN GABR"/>
    <property type="match status" value="1"/>
</dbReference>
<dbReference type="InterPro" id="IPR015421">
    <property type="entry name" value="PyrdxlP-dep_Trfase_major"/>
</dbReference>
<dbReference type="Pfam" id="PF00392">
    <property type="entry name" value="GntR"/>
    <property type="match status" value="1"/>
</dbReference>
<protein>
    <submittedName>
        <fullName evidence="7">GntR family transcriptional regulator</fullName>
    </submittedName>
</protein>
<dbReference type="AlphaFoldDB" id="A0A2D2B2Q8"/>
<evidence type="ECO:0000256" key="4">
    <source>
        <dbReference type="ARBA" id="ARBA00023125"/>
    </source>
</evidence>
<dbReference type="InterPro" id="IPR036388">
    <property type="entry name" value="WH-like_DNA-bd_sf"/>
</dbReference>
<dbReference type="SUPFAM" id="SSF46785">
    <property type="entry name" value="Winged helix' DNA-binding domain"/>
    <property type="match status" value="1"/>
</dbReference>
<keyword evidence="5" id="KW-0804">Transcription</keyword>
<reference evidence="7 8" key="1">
    <citation type="submission" date="2017-10" db="EMBL/GenBank/DDBJ databases">
        <title>Genome sequence of Caulobacter mirabilis FWC38.</title>
        <authorList>
            <person name="Fiebig A."/>
            <person name="Crosson S."/>
        </authorList>
    </citation>
    <scope>NUCLEOTIDE SEQUENCE [LARGE SCALE GENOMIC DNA]</scope>
    <source>
        <strain evidence="7 8">FWC 38</strain>
    </source>
</reference>
<dbReference type="PANTHER" id="PTHR46577:SF1">
    <property type="entry name" value="HTH-TYPE TRANSCRIPTIONAL REGULATORY PROTEIN GABR"/>
    <property type="match status" value="1"/>
</dbReference>
<proteinExistence type="inferred from homology"/>
<evidence type="ECO:0000256" key="2">
    <source>
        <dbReference type="ARBA" id="ARBA00022898"/>
    </source>
</evidence>